<evidence type="ECO:0000313" key="13">
    <source>
        <dbReference type="EMBL" id="PIU41711.1"/>
    </source>
</evidence>
<dbReference type="InterPro" id="IPR043129">
    <property type="entry name" value="ATPase_NBD"/>
</dbReference>
<evidence type="ECO:0000256" key="2">
    <source>
        <dbReference type="ARBA" id="ARBA00008097"/>
    </source>
</evidence>
<dbReference type="Gene3D" id="3.30.420.40">
    <property type="match status" value="1"/>
</dbReference>
<keyword evidence="6" id="KW-0862">Zinc</keyword>
<evidence type="ECO:0000256" key="1">
    <source>
        <dbReference type="ARBA" id="ARBA00004711"/>
    </source>
</evidence>
<evidence type="ECO:0000256" key="10">
    <source>
        <dbReference type="ARBA" id="ARBA00078219"/>
    </source>
</evidence>
<dbReference type="Pfam" id="PF17788">
    <property type="entry name" value="HypF_C"/>
    <property type="match status" value="1"/>
</dbReference>
<dbReference type="GO" id="GO:0016743">
    <property type="term" value="F:carboxyl- or carbamoyltransferase activity"/>
    <property type="evidence" value="ECO:0007669"/>
    <property type="project" value="TreeGrafter"/>
</dbReference>
<dbReference type="Pfam" id="PF22521">
    <property type="entry name" value="HypF_C_2"/>
    <property type="match status" value="1"/>
</dbReference>
<dbReference type="PANTHER" id="PTHR42959:SF1">
    <property type="entry name" value="CARBAMOYLTRANSFERASE HYPF"/>
    <property type="match status" value="1"/>
</dbReference>
<dbReference type="GO" id="GO:0016874">
    <property type="term" value="F:ligase activity"/>
    <property type="evidence" value="ECO:0007669"/>
    <property type="project" value="UniProtKB-KW"/>
</dbReference>
<evidence type="ECO:0000256" key="7">
    <source>
        <dbReference type="ARBA" id="ARBA00048220"/>
    </source>
</evidence>
<proteinExistence type="inferred from homology"/>
<dbReference type="EMBL" id="PEWV01000037">
    <property type="protein sequence ID" value="PIU41711.1"/>
    <property type="molecule type" value="Genomic_DNA"/>
</dbReference>
<dbReference type="InterPro" id="IPR041440">
    <property type="entry name" value="HypF_C"/>
</dbReference>
<dbReference type="FunFam" id="3.30.420.40:FF:000124">
    <property type="entry name" value="Carbamoyltransferase HypF"/>
    <property type="match status" value="1"/>
</dbReference>
<dbReference type="PANTHER" id="PTHR42959">
    <property type="entry name" value="CARBAMOYLTRANSFERASE"/>
    <property type="match status" value="1"/>
</dbReference>
<evidence type="ECO:0000256" key="8">
    <source>
        <dbReference type="ARBA" id="ARBA00072168"/>
    </source>
</evidence>
<comment type="caution">
    <text evidence="13">The sequence shown here is derived from an EMBL/GenBank/DDBJ whole genome shotgun (WGS) entry which is preliminary data.</text>
</comment>
<evidence type="ECO:0000259" key="11">
    <source>
        <dbReference type="Pfam" id="PF17788"/>
    </source>
</evidence>
<accession>A0A2J0KT80</accession>
<reference evidence="13 14" key="1">
    <citation type="submission" date="2017-09" db="EMBL/GenBank/DDBJ databases">
        <title>Depth-based differentiation of microbial function through sediment-hosted aquifers and enrichment of novel symbionts in the deep terrestrial subsurface.</title>
        <authorList>
            <person name="Probst A.J."/>
            <person name="Ladd B."/>
            <person name="Jarett J.K."/>
            <person name="Geller-Mcgrath D.E."/>
            <person name="Sieber C.M."/>
            <person name="Emerson J.B."/>
            <person name="Anantharaman K."/>
            <person name="Thomas B.C."/>
            <person name="Malmstrom R."/>
            <person name="Stieglmeier M."/>
            <person name="Klingl A."/>
            <person name="Woyke T."/>
            <person name="Ryan C.M."/>
            <person name="Banfield J.F."/>
        </authorList>
    </citation>
    <scope>NUCLEOTIDE SEQUENCE [LARGE SCALE GENOMIC DNA]</scope>
    <source>
        <strain evidence="13">CG07_land_8_20_14_0_80_42_15</strain>
    </source>
</reference>
<dbReference type="Proteomes" id="UP000230052">
    <property type="component" value="Unassembled WGS sequence"/>
</dbReference>
<organism evidence="13 14">
    <name type="scientific">Candidatus Aquitaenariimonas noxiae</name>
    <dbReference type="NCBI Taxonomy" id="1974741"/>
    <lineage>
        <taxon>Bacteria</taxon>
        <taxon>Pseudomonadati</taxon>
        <taxon>Candidatus Omnitrophota</taxon>
        <taxon>Candidatus Aquitaenariimonas</taxon>
    </lineage>
</organism>
<comment type="pathway">
    <text evidence="1">Protein modification; [NiFe] hydrogenase maturation.</text>
</comment>
<protein>
    <recommendedName>
        <fullName evidence="8">Carbamoyltransferase HypF</fullName>
    </recommendedName>
    <alternativeName>
        <fullName evidence="9">Carbamoyl phosphate-converting enzyme HypF</fullName>
    </alternativeName>
    <alternativeName>
        <fullName evidence="10">[NiFe]-hydrogenase maturation factor HypF</fullName>
    </alternativeName>
</protein>
<comment type="catalytic activity">
    <reaction evidence="7">
        <text>C-terminal L-cysteinyl-[HypE protein] + carbamoyl phosphate + ATP + H2O = C-terminal S-carboxamide-L-cysteinyl-[HypE protein] + AMP + phosphate + diphosphate + H(+)</text>
        <dbReference type="Rhea" id="RHEA:55636"/>
        <dbReference type="Rhea" id="RHEA-COMP:14247"/>
        <dbReference type="Rhea" id="RHEA-COMP:14392"/>
        <dbReference type="ChEBI" id="CHEBI:15377"/>
        <dbReference type="ChEBI" id="CHEBI:15378"/>
        <dbReference type="ChEBI" id="CHEBI:30616"/>
        <dbReference type="ChEBI" id="CHEBI:33019"/>
        <dbReference type="ChEBI" id="CHEBI:43474"/>
        <dbReference type="ChEBI" id="CHEBI:58228"/>
        <dbReference type="ChEBI" id="CHEBI:76913"/>
        <dbReference type="ChEBI" id="CHEBI:139126"/>
        <dbReference type="ChEBI" id="CHEBI:456215"/>
    </reaction>
</comment>
<dbReference type="AlphaFoldDB" id="A0A2J0KT80"/>
<dbReference type="GO" id="GO:0008270">
    <property type="term" value="F:zinc ion binding"/>
    <property type="evidence" value="ECO:0007669"/>
    <property type="project" value="UniProtKB-KW"/>
</dbReference>
<dbReference type="SUPFAM" id="SSF53067">
    <property type="entry name" value="Actin-like ATPase domain"/>
    <property type="match status" value="1"/>
</dbReference>
<dbReference type="GO" id="GO:0051604">
    <property type="term" value="P:protein maturation"/>
    <property type="evidence" value="ECO:0007669"/>
    <property type="project" value="TreeGrafter"/>
</dbReference>
<keyword evidence="5" id="KW-0863">Zinc-finger</keyword>
<sequence>MTLPFKIKDGILACGADLKSKFCFTKGGRLYISDDFGDLSRIDNMENYEKAMKEAIRVYKVRPKIIACDIHPGYFSTKFAQNYAANNPQCVLYKVQHHYAHIASCMLDNGIKGKVIGVSFDGTGFGTDDNIWGSEILLADLRGFKRMAHLDYIPMPGGESAVREPWRMAFSYLYKTYNHRLFNLGIPFMKKIGREKSSVLSKMIMNKINSPLTSSMGRLFDGVSSILGVCDKITYEAEAAIELERIADVNCEEKYAYKIQNGFEDSAIRIGEIIRGIVNDIKRNEENSIISAKFHNTIAHFVKDAVSRIKKKEGTSKVVFSGGVFQNKYLVMRVKEFFSESEYKIYFHNVFPPTDVCIALGQIAVAGGQSEKGRR</sequence>
<dbReference type="InterPro" id="IPR051060">
    <property type="entry name" value="Carbamoyltrans_HypF-like"/>
</dbReference>
<dbReference type="Gene3D" id="3.30.420.360">
    <property type="match status" value="1"/>
</dbReference>
<evidence type="ECO:0000256" key="3">
    <source>
        <dbReference type="ARBA" id="ARBA00022598"/>
    </source>
</evidence>
<dbReference type="InterPro" id="IPR055128">
    <property type="entry name" value="HypF_C_2"/>
</dbReference>
<evidence type="ECO:0000313" key="14">
    <source>
        <dbReference type="Proteomes" id="UP000230052"/>
    </source>
</evidence>
<evidence type="ECO:0000256" key="6">
    <source>
        <dbReference type="ARBA" id="ARBA00022833"/>
    </source>
</evidence>
<evidence type="ECO:0000256" key="5">
    <source>
        <dbReference type="ARBA" id="ARBA00022771"/>
    </source>
</evidence>
<comment type="similarity">
    <text evidence="2">Belongs to the carbamoyltransferase HypF family.</text>
</comment>
<feature type="domain" description="HypF Kae1-like" evidence="11">
    <location>
        <begin position="8"/>
        <end position="108"/>
    </location>
</feature>
<name>A0A2J0KT80_9BACT</name>
<keyword evidence="4" id="KW-0479">Metal-binding</keyword>
<gene>
    <name evidence="13" type="ORF">COS99_03895</name>
</gene>
<feature type="domain" description="Carbamoyltransferase Kae1-like" evidence="12">
    <location>
        <begin position="117"/>
        <end position="362"/>
    </location>
</feature>
<evidence type="ECO:0000256" key="9">
    <source>
        <dbReference type="ARBA" id="ARBA00075001"/>
    </source>
</evidence>
<evidence type="ECO:0000256" key="4">
    <source>
        <dbReference type="ARBA" id="ARBA00022723"/>
    </source>
</evidence>
<evidence type="ECO:0000259" key="12">
    <source>
        <dbReference type="Pfam" id="PF22521"/>
    </source>
</evidence>
<keyword evidence="3" id="KW-0436">Ligase</keyword>